<feature type="domain" description="UspA" evidence="2">
    <location>
        <begin position="8"/>
        <end position="154"/>
    </location>
</feature>
<feature type="domain" description="UspA" evidence="2">
    <location>
        <begin position="168"/>
        <end position="300"/>
    </location>
</feature>
<accession>A0ABQ2YYV4</accession>
<gene>
    <name evidence="3" type="ORF">GCM10007160_27400</name>
</gene>
<dbReference type="InterPro" id="IPR006015">
    <property type="entry name" value="Universal_stress_UspA"/>
</dbReference>
<dbReference type="PANTHER" id="PTHR46268">
    <property type="entry name" value="STRESS RESPONSE PROTEIN NHAX"/>
    <property type="match status" value="1"/>
</dbReference>
<name>A0ABQ2YYV4_9GAMM</name>
<dbReference type="CDD" id="cd00293">
    <property type="entry name" value="USP-like"/>
    <property type="match status" value="2"/>
</dbReference>
<dbReference type="Pfam" id="PF00582">
    <property type="entry name" value="Usp"/>
    <property type="match status" value="2"/>
</dbReference>
<dbReference type="RefSeq" id="WP_189470133.1">
    <property type="nucleotide sequence ID" value="NZ_BMXS01000014.1"/>
</dbReference>
<evidence type="ECO:0000256" key="1">
    <source>
        <dbReference type="ARBA" id="ARBA00008791"/>
    </source>
</evidence>
<reference evidence="4" key="1">
    <citation type="journal article" date="2019" name="Int. J. Syst. Evol. Microbiol.">
        <title>The Global Catalogue of Microorganisms (GCM) 10K type strain sequencing project: providing services to taxonomists for standard genome sequencing and annotation.</title>
        <authorList>
            <consortium name="The Broad Institute Genomics Platform"/>
            <consortium name="The Broad Institute Genome Sequencing Center for Infectious Disease"/>
            <person name="Wu L."/>
            <person name="Ma J."/>
        </authorList>
    </citation>
    <scope>NUCLEOTIDE SEQUENCE [LARGE SCALE GENOMIC DNA]</scope>
    <source>
        <strain evidence="4">KCTC 22228</strain>
    </source>
</reference>
<comment type="caution">
    <text evidence="3">The sequence shown here is derived from an EMBL/GenBank/DDBJ whole genome shotgun (WGS) entry which is preliminary data.</text>
</comment>
<evidence type="ECO:0000313" key="3">
    <source>
        <dbReference type="EMBL" id="GGX98391.1"/>
    </source>
</evidence>
<protein>
    <submittedName>
        <fullName evidence="3">Universal stress protein</fullName>
    </submittedName>
</protein>
<organism evidence="3 4">
    <name type="scientific">Litchfieldella qijiaojingensis</name>
    <dbReference type="NCBI Taxonomy" id="980347"/>
    <lineage>
        <taxon>Bacteria</taxon>
        <taxon>Pseudomonadati</taxon>
        <taxon>Pseudomonadota</taxon>
        <taxon>Gammaproteobacteria</taxon>
        <taxon>Oceanospirillales</taxon>
        <taxon>Halomonadaceae</taxon>
        <taxon>Litchfieldella</taxon>
    </lineage>
</organism>
<proteinExistence type="inferred from homology"/>
<dbReference type="Proteomes" id="UP000653056">
    <property type="component" value="Unassembled WGS sequence"/>
</dbReference>
<dbReference type="EMBL" id="BMXS01000014">
    <property type="protein sequence ID" value="GGX98391.1"/>
    <property type="molecule type" value="Genomic_DNA"/>
</dbReference>
<comment type="similarity">
    <text evidence="1">Belongs to the universal stress protein A family.</text>
</comment>
<dbReference type="PANTHER" id="PTHR46268:SF6">
    <property type="entry name" value="UNIVERSAL STRESS PROTEIN UP12"/>
    <property type="match status" value="1"/>
</dbReference>
<dbReference type="PRINTS" id="PR01438">
    <property type="entry name" value="UNVRSLSTRESS"/>
</dbReference>
<evidence type="ECO:0000313" key="4">
    <source>
        <dbReference type="Proteomes" id="UP000653056"/>
    </source>
</evidence>
<keyword evidence="4" id="KW-1185">Reference proteome</keyword>
<dbReference type="Gene3D" id="3.40.50.620">
    <property type="entry name" value="HUPs"/>
    <property type="match status" value="2"/>
</dbReference>
<evidence type="ECO:0000259" key="2">
    <source>
        <dbReference type="Pfam" id="PF00582"/>
    </source>
</evidence>
<sequence>MTKRTSLVAVPVDGSPSAIAAARHASHLVTWLEVPLQLLYVKPLNPAELSDIPANRLHEVDHDHGVLQRAADEAFAKAREVLAPSFNETIQEITLHEESFVKDPSRVIVDYASQHPGCMIVMGSRGVGELGRFMLGSVSNAVVHKYRGAVTIVHDNDMTYRGAHLEWILLPVDGSPHSDAAAELAAELSLATQAPVDLMFCHAANPASSLAKSQLDNERQESRYVFSRARKHLGKLNAAIVEHHIVTGHPAEGIITHVRQQTGSVVLIMGHRGMSQWQDHLLGSVSHRVIDAVPCPVTVVT</sequence>
<dbReference type="SUPFAM" id="SSF52402">
    <property type="entry name" value="Adenine nucleotide alpha hydrolases-like"/>
    <property type="match status" value="2"/>
</dbReference>
<dbReference type="InterPro" id="IPR006016">
    <property type="entry name" value="UspA"/>
</dbReference>
<dbReference type="InterPro" id="IPR014729">
    <property type="entry name" value="Rossmann-like_a/b/a_fold"/>
</dbReference>